<gene>
    <name evidence="2" type="ORF">MM415A00959_0004</name>
</gene>
<dbReference type="GO" id="GO:0005829">
    <property type="term" value="C:cytosol"/>
    <property type="evidence" value="ECO:0007669"/>
    <property type="project" value="TreeGrafter"/>
</dbReference>
<dbReference type="SUPFAM" id="SSF52540">
    <property type="entry name" value="P-loop containing nucleoside triphosphate hydrolases"/>
    <property type="match status" value="2"/>
</dbReference>
<dbReference type="GO" id="GO:0005524">
    <property type="term" value="F:ATP binding"/>
    <property type="evidence" value="ECO:0007669"/>
    <property type="project" value="InterPro"/>
</dbReference>
<dbReference type="SMART" id="SM00487">
    <property type="entry name" value="DEXDc"/>
    <property type="match status" value="1"/>
</dbReference>
<dbReference type="EMBL" id="MT142361">
    <property type="protein sequence ID" value="QJA78963.1"/>
    <property type="molecule type" value="Genomic_DNA"/>
</dbReference>
<dbReference type="Pfam" id="PF04851">
    <property type="entry name" value="ResIII"/>
    <property type="match status" value="1"/>
</dbReference>
<reference evidence="2" key="1">
    <citation type="submission" date="2020-03" db="EMBL/GenBank/DDBJ databases">
        <title>The deep terrestrial virosphere.</title>
        <authorList>
            <person name="Holmfeldt K."/>
            <person name="Nilsson E."/>
            <person name="Simone D."/>
            <person name="Lopez-Fernandez M."/>
            <person name="Wu X."/>
            <person name="de Brujin I."/>
            <person name="Lundin D."/>
            <person name="Andersson A."/>
            <person name="Bertilsson S."/>
            <person name="Dopson M."/>
        </authorList>
    </citation>
    <scope>NUCLEOTIDE SEQUENCE</scope>
    <source>
        <strain evidence="2">MM415A00959</strain>
    </source>
</reference>
<dbReference type="Pfam" id="PF00271">
    <property type="entry name" value="Helicase_C"/>
    <property type="match status" value="1"/>
</dbReference>
<dbReference type="Gene3D" id="3.40.50.300">
    <property type="entry name" value="P-loop containing nucleotide triphosphate hydrolases"/>
    <property type="match status" value="2"/>
</dbReference>
<feature type="domain" description="Helicase ATP-binding" evidence="1">
    <location>
        <begin position="113"/>
        <end position="258"/>
    </location>
</feature>
<evidence type="ECO:0000259" key="1">
    <source>
        <dbReference type="PROSITE" id="PS51192"/>
    </source>
</evidence>
<evidence type="ECO:0000313" key="2">
    <source>
        <dbReference type="EMBL" id="QJA78963.1"/>
    </source>
</evidence>
<protein>
    <submittedName>
        <fullName evidence="2">Putative type III restriction enzyme</fullName>
    </submittedName>
</protein>
<dbReference type="PROSITE" id="PS51192">
    <property type="entry name" value="HELICASE_ATP_BIND_1"/>
    <property type="match status" value="1"/>
</dbReference>
<accession>A0A6M3KAQ6</accession>
<dbReference type="GO" id="GO:0016787">
    <property type="term" value="F:hydrolase activity"/>
    <property type="evidence" value="ECO:0007669"/>
    <property type="project" value="InterPro"/>
</dbReference>
<dbReference type="PANTHER" id="PTHR47396">
    <property type="entry name" value="TYPE I RESTRICTION ENZYME ECOKI R PROTEIN"/>
    <property type="match status" value="1"/>
</dbReference>
<organism evidence="2">
    <name type="scientific">viral metagenome</name>
    <dbReference type="NCBI Taxonomy" id="1070528"/>
    <lineage>
        <taxon>unclassified sequences</taxon>
        <taxon>metagenomes</taxon>
        <taxon>organismal metagenomes</taxon>
    </lineage>
</organism>
<dbReference type="InterPro" id="IPR001650">
    <property type="entry name" value="Helicase_C-like"/>
</dbReference>
<dbReference type="AlphaFoldDB" id="A0A6M3KAQ6"/>
<dbReference type="InterPro" id="IPR014001">
    <property type="entry name" value="Helicase_ATP-bd"/>
</dbReference>
<dbReference type="InterPro" id="IPR006935">
    <property type="entry name" value="Helicase/UvrB_N"/>
</dbReference>
<proteinExistence type="predicted"/>
<dbReference type="InterPro" id="IPR050742">
    <property type="entry name" value="Helicase_Restrict-Modif_Enz"/>
</dbReference>
<dbReference type="GO" id="GO:0003677">
    <property type="term" value="F:DNA binding"/>
    <property type="evidence" value="ECO:0007669"/>
    <property type="project" value="InterPro"/>
</dbReference>
<sequence>MKIIVSDKVYLHKAPDNIKSLIKKTLTLPNPVYQVMLRKGNMKALYAVKKDFKYYTEVGDWMSIGRGCFDAVVKLCRKNYLPFDIEERLCSKNILTDFKSNGLILRDYQEGVAEEILKKKNGIIKLSVGFGKTLLALRLAEIARKRTLIVVPRKLILDQFKEELKKYYNYEPGIIQGNKFEVKDITLASISTLSKRNLDKIKNKFGMIIADECHQFITEARMRTIQSFNPSRLYGMSGTPLRDDGQSEAIKFLFGDILIDRELPQAVPTVHRIKTNISIEVSYDYHEMIDEMVNNEKRNIIIKEIAQQEVKEKRKVLILCKRIAHGKTIKDLIDKKIKVFQLDSTIKDKEELFRKFRKDNNKFDILIGTFSLLSTGINLEILSSLIIAGDLKSKLLSTQSAGRCLRTMLNKPNVNIWDLVDNENGILYRHSLNRRKLYLEKGWKIVDK</sequence>
<name>A0A6M3KAQ6_9ZZZZ</name>
<dbReference type="PANTHER" id="PTHR47396:SF1">
    <property type="entry name" value="ATP-DEPENDENT HELICASE IRC3-RELATED"/>
    <property type="match status" value="1"/>
</dbReference>
<dbReference type="InterPro" id="IPR027417">
    <property type="entry name" value="P-loop_NTPase"/>
</dbReference>